<dbReference type="OrthoDB" id="124041at2759"/>
<dbReference type="PIRSF" id="PIRSF027081">
    <property type="entry name" value="RNase_P/MRP_p29_subunit"/>
    <property type="match status" value="1"/>
</dbReference>
<dbReference type="SUPFAM" id="SSF101744">
    <property type="entry name" value="Rof/RNase P subunit-like"/>
    <property type="match status" value="1"/>
</dbReference>
<proteinExistence type="inferred from homology"/>
<evidence type="ECO:0000313" key="5">
    <source>
        <dbReference type="Proteomes" id="UP000242877"/>
    </source>
</evidence>
<protein>
    <recommendedName>
        <fullName evidence="3">Ribonuclease P protein subunit</fullName>
    </recommendedName>
</protein>
<keyword evidence="3" id="KW-0819">tRNA processing</keyword>
<dbReference type="InterPro" id="IPR036980">
    <property type="entry name" value="RNase_P/MRP_Rpp29_sf"/>
</dbReference>
<evidence type="ECO:0000256" key="1">
    <source>
        <dbReference type="ARBA" id="ARBA00004123"/>
    </source>
</evidence>
<accession>A0A168AX64</accession>
<dbReference type="GO" id="GO:0006364">
    <property type="term" value="P:rRNA processing"/>
    <property type="evidence" value="ECO:0007669"/>
    <property type="project" value="TreeGrafter"/>
</dbReference>
<keyword evidence="5" id="KW-1185">Reference proteome</keyword>
<name>A0A168AX64_9EURO</name>
<dbReference type="GO" id="GO:0005634">
    <property type="term" value="C:nucleus"/>
    <property type="evidence" value="ECO:0007669"/>
    <property type="project" value="UniProtKB-SubCell"/>
</dbReference>
<dbReference type="Proteomes" id="UP000242877">
    <property type="component" value="Unassembled WGS sequence"/>
</dbReference>
<evidence type="ECO:0000256" key="3">
    <source>
        <dbReference type="PIRNR" id="PIRNR027081"/>
    </source>
</evidence>
<dbReference type="GO" id="GO:0030677">
    <property type="term" value="C:ribonuclease P complex"/>
    <property type="evidence" value="ECO:0007669"/>
    <property type="project" value="InterPro"/>
</dbReference>
<dbReference type="PANTHER" id="PTHR13348:SF0">
    <property type="entry name" value="RIBONUCLEASE P PROTEIN SUBUNIT P29"/>
    <property type="match status" value="1"/>
</dbReference>
<dbReference type="GO" id="GO:0000172">
    <property type="term" value="C:ribonuclease MRP complex"/>
    <property type="evidence" value="ECO:0007669"/>
    <property type="project" value="InterPro"/>
</dbReference>
<dbReference type="Pfam" id="PF01868">
    <property type="entry name" value="RNase_P-MRP_p29"/>
    <property type="match status" value="1"/>
</dbReference>
<evidence type="ECO:0000313" key="4">
    <source>
        <dbReference type="EMBL" id="KZZ94468.1"/>
    </source>
</evidence>
<dbReference type="PANTHER" id="PTHR13348">
    <property type="entry name" value="RIBONUCLEASE P SUBUNIT P29"/>
    <property type="match status" value="1"/>
</dbReference>
<gene>
    <name evidence="4" type="ORF">AAP_01768</name>
</gene>
<organism evidence="4 5">
    <name type="scientific">Ascosphaera apis ARSEF 7405</name>
    <dbReference type="NCBI Taxonomy" id="392613"/>
    <lineage>
        <taxon>Eukaryota</taxon>
        <taxon>Fungi</taxon>
        <taxon>Dikarya</taxon>
        <taxon>Ascomycota</taxon>
        <taxon>Pezizomycotina</taxon>
        <taxon>Eurotiomycetes</taxon>
        <taxon>Eurotiomycetidae</taxon>
        <taxon>Onygenales</taxon>
        <taxon>Ascosphaeraceae</taxon>
        <taxon>Ascosphaera</taxon>
    </lineage>
</organism>
<dbReference type="AlphaFoldDB" id="A0A168AX64"/>
<comment type="caution">
    <text evidence="4">The sequence shown here is derived from an EMBL/GenBank/DDBJ whole genome shotgun (WGS) entry which is preliminary data.</text>
</comment>
<dbReference type="InterPro" id="IPR002730">
    <property type="entry name" value="Rpp29/RNP1"/>
</dbReference>
<reference evidence="4 5" key="1">
    <citation type="journal article" date="2016" name="Genome Biol. Evol.">
        <title>Divergent and convergent evolution of fungal pathogenicity.</title>
        <authorList>
            <person name="Shang Y."/>
            <person name="Xiao G."/>
            <person name="Zheng P."/>
            <person name="Cen K."/>
            <person name="Zhan S."/>
            <person name="Wang C."/>
        </authorList>
    </citation>
    <scope>NUCLEOTIDE SEQUENCE [LARGE SCALE GENOMIC DNA]</scope>
    <source>
        <strain evidence="4 5">ARSEF 7405</strain>
    </source>
</reference>
<dbReference type="InterPro" id="IPR023534">
    <property type="entry name" value="Rof/RNase_P-like"/>
</dbReference>
<dbReference type="VEuPathDB" id="FungiDB:AAP_01768"/>
<keyword evidence="3" id="KW-0539">Nucleus</keyword>
<dbReference type="GO" id="GO:0001682">
    <property type="term" value="P:tRNA 5'-leader removal"/>
    <property type="evidence" value="ECO:0007669"/>
    <property type="project" value="InterPro"/>
</dbReference>
<comment type="subcellular location">
    <subcellularLocation>
        <location evidence="1">Nucleus</location>
    </subcellularLocation>
</comment>
<dbReference type="Gene3D" id="2.30.30.210">
    <property type="entry name" value="Ribonuclease P/MRP, subunit p29"/>
    <property type="match status" value="1"/>
</dbReference>
<dbReference type="GO" id="GO:0033204">
    <property type="term" value="F:ribonuclease P RNA binding"/>
    <property type="evidence" value="ECO:0007669"/>
    <property type="project" value="InterPro"/>
</dbReference>
<evidence type="ECO:0000256" key="2">
    <source>
        <dbReference type="ARBA" id="ARBA00006181"/>
    </source>
</evidence>
<sequence>MASTSEQQTDHIAHELLARAHSPDLASELFTSRVKQKPLLLRPTSPTAEDNRDRRRLHRLRKKEYYLKHQKPRPLSAKQKRESGLFKLDKNEAKYSIFKGLNRLWVEYIWEVLDIKKPDDGNANAPVPAQIPQVNPSAHGSKLAAADFHGAEMQVVRCRAVDRVGIKGIVVRDTKFTFVLVTENDQIKSEDLADSYALYCLYADVEDSRTKGALNIQI</sequence>
<dbReference type="InterPro" id="IPR016848">
    <property type="entry name" value="RNase_P/MRP_Rpp29-subunit"/>
</dbReference>
<comment type="similarity">
    <text evidence="2">Belongs to the eukaryotic/archaeal RNase P protein component 1 family.</text>
</comment>
<dbReference type="EMBL" id="AZGZ01000006">
    <property type="protein sequence ID" value="KZZ94468.1"/>
    <property type="molecule type" value="Genomic_DNA"/>
</dbReference>